<comment type="caution">
    <text evidence="1">The sequence shown here is derived from an EMBL/GenBank/DDBJ whole genome shotgun (WGS) entry which is preliminary data.</text>
</comment>
<organism evidence="1 2">
    <name type="scientific">Bacillus cereus</name>
    <dbReference type="NCBI Taxonomy" id="1396"/>
    <lineage>
        <taxon>Bacteria</taxon>
        <taxon>Bacillati</taxon>
        <taxon>Bacillota</taxon>
        <taxon>Bacilli</taxon>
        <taxon>Bacillales</taxon>
        <taxon>Bacillaceae</taxon>
        <taxon>Bacillus</taxon>
        <taxon>Bacillus cereus group</taxon>
    </lineage>
</organism>
<name>A0A9X0G5F7_BACCE</name>
<dbReference type="Proteomes" id="UP000036243">
    <property type="component" value="Unassembled WGS sequence"/>
</dbReference>
<dbReference type="EMBL" id="JYFW01000038">
    <property type="protein sequence ID" value="KMP14958.1"/>
    <property type="molecule type" value="Genomic_DNA"/>
</dbReference>
<protein>
    <submittedName>
        <fullName evidence="1">Uncharacterized protein</fullName>
    </submittedName>
</protein>
<dbReference type="RefSeq" id="WP_012552622.1">
    <property type="nucleotide sequence ID" value="NZ_CP187294.1"/>
</dbReference>
<gene>
    <name evidence="1" type="ORF">TQ94_20260</name>
</gene>
<evidence type="ECO:0000313" key="1">
    <source>
        <dbReference type="EMBL" id="KMP14958.1"/>
    </source>
</evidence>
<evidence type="ECO:0000313" key="2">
    <source>
        <dbReference type="Proteomes" id="UP000036243"/>
    </source>
</evidence>
<sequence length="100" mass="12155">MIKLKGLNAEEYATIKEMAKKELSFKVNIRQWKRKYAYNAIDIRPTKKDDYKFTKEQLDEVYNFMKRHNLRTMGKNYFETSSNYYIIFNQGVTFVYKVVQ</sequence>
<proteinExistence type="predicted"/>
<reference evidence="1 2" key="1">
    <citation type="submission" date="2015-02" db="EMBL/GenBank/DDBJ databases">
        <title>Evolution of B. cereus sensu lato: Distribution, horizontal transfer and duplication of chromosomal virulence genes.</title>
        <authorList>
            <person name="Boehm M.-E."/>
            <person name="Huptas C."/>
            <person name="Krey V.M."/>
            <person name="Scherer S."/>
        </authorList>
    </citation>
    <scope>NUCLEOTIDE SEQUENCE [LARGE SCALE GENOMIC DNA]</scope>
    <source>
        <strain evidence="1 2">#17</strain>
    </source>
</reference>
<dbReference type="AlphaFoldDB" id="A0A9X0G5F7"/>
<accession>A0A9X0G5F7</accession>